<reference evidence="1" key="1">
    <citation type="journal article" date="2023" name="G3 (Bethesda)">
        <title>A reference genome for the long-term kleptoplast-retaining sea slug Elysia crispata morphotype clarki.</title>
        <authorList>
            <person name="Eastman K.E."/>
            <person name="Pendleton A.L."/>
            <person name="Shaikh M.A."/>
            <person name="Suttiyut T."/>
            <person name="Ogas R."/>
            <person name="Tomko P."/>
            <person name="Gavelis G."/>
            <person name="Widhalm J.R."/>
            <person name="Wisecaver J.H."/>
        </authorList>
    </citation>
    <scope>NUCLEOTIDE SEQUENCE</scope>
    <source>
        <strain evidence="1">ECLA1</strain>
    </source>
</reference>
<keyword evidence="2" id="KW-1185">Reference proteome</keyword>
<feature type="non-terminal residue" evidence="1">
    <location>
        <position position="23"/>
    </location>
</feature>
<dbReference type="AlphaFoldDB" id="A0AAE0XNL6"/>
<accession>A0AAE0XNL6</accession>
<dbReference type="EMBL" id="JAWDGP010007939">
    <property type="protein sequence ID" value="KAK3699680.1"/>
    <property type="molecule type" value="Genomic_DNA"/>
</dbReference>
<comment type="caution">
    <text evidence="1">The sequence shown here is derived from an EMBL/GenBank/DDBJ whole genome shotgun (WGS) entry which is preliminary data.</text>
</comment>
<dbReference type="Proteomes" id="UP001283361">
    <property type="component" value="Unassembled WGS sequence"/>
</dbReference>
<proteinExistence type="predicted"/>
<evidence type="ECO:0000313" key="1">
    <source>
        <dbReference type="EMBL" id="KAK3699680.1"/>
    </source>
</evidence>
<protein>
    <submittedName>
        <fullName evidence="1">Uncharacterized protein</fullName>
    </submittedName>
</protein>
<sequence>MGNGSSFEQAKTVYLEINGKEEK</sequence>
<organism evidence="1 2">
    <name type="scientific">Elysia crispata</name>
    <name type="common">lettuce slug</name>
    <dbReference type="NCBI Taxonomy" id="231223"/>
    <lineage>
        <taxon>Eukaryota</taxon>
        <taxon>Metazoa</taxon>
        <taxon>Spiralia</taxon>
        <taxon>Lophotrochozoa</taxon>
        <taxon>Mollusca</taxon>
        <taxon>Gastropoda</taxon>
        <taxon>Heterobranchia</taxon>
        <taxon>Euthyneura</taxon>
        <taxon>Panpulmonata</taxon>
        <taxon>Sacoglossa</taxon>
        <taxon>Placobranchoidea</taxon>
        <taxon>Plakobranchidae</taxon>
        <taxon>Elysia</taxon>
    </lineage>
</organism>
<name>A0AAE0XNL6_9GAST</name>
<evidence type="ECO:0000313" key="2">
    <source>
        <dbReference type="Proteomes" id="UP001283361"/>
    </source>
</evidence>
<gene>
    <name evidence="1" type="ORF">RRG08_062471</name>
</gene>